<gene>
    <name evidence="1" type="ORF">LCGC14_1926300</name>
</gene>
<name>A0A0F9I346_9ZZZZ</name>
<protein>
    <submittedName>
        <fullName evidence="1">Uncharacterized protein</fullName>
    </submittedName>
</protein>
<organism evidence="1">
    <name type="scientific">marine sediment metagenome</name>
    <dbReference type="NCBI Taxonomy" id="412755"/>
    <lineage>
        <taxon>unclassified sequences</taxon>
        <taxon>metagenomes</taxon>
        <taxon>ecological metagenomes</taxon>
    </lineage>
</organism>
<evidence type="ECO:0000313" key="1">
    <source>
        <dbReference type="EMBL" id="KKL88275.1"/>
    </source>
</evidence>
<comment type="caution">
    <text evidence="1">The sequence shown here is derived from an EMBL/GenBank/DDBJ whole genome shotgun (WGS) entry which is preliminary data.</text>
</comment>
<sequence length="63" mass="7613">MSKLDKLIETILLTEKLWKITVIRIPRGTPVRKKYDSKLRNTRYLKKKYIKEHKKQVGDVYPL</sequence>
<proteinExistence type="predicted"/>
<reference evidence="1" key="1">
    <citation type="journal article" date="2015" name="Nature">
        <title>Complex archaea that bridge the gap between prokaryotes and eukaryotes.</title>
        <authorList>
            <person name="Spang A."/>
            <person name="Saw J.H."/>
            <person name="Jorgensen S.L."/>
            <person name="Zaremba-Niedzwiedzka K."/>
            <person name="Martijn J."/>
            <person name="Lind A.E."/>
            <person name="van Eijk R."/>
            <person name="Schleper C."/>
            <person name="Guy L."/>
            <person name="Ettema T.J."/>
        </authorList>
    </citation>
    <scope>NUCLEOTIDE SEQUENCE</scope>
</reference>
<dbReference type="AlphaFoldDB" id="A0A0F9I346"/>
<dbReference type="EMBL" id="LAZR01020610">
    <property type="protein sequence ID" value="KKL88275.1"/>
    <property type="molecule type" value="Genomic_DNA"/>
</dbReference>
<accession>A0A0F9I346</accession>